<dbReference type="EMBL" id="KZ665720">
    <property type="protein sequence ID" value="PPR98094.1"/>
    <property type="molecule type" value="Genomic_DNA"/>
</dbReference>
<reference evidence="2 3" key="1">
    <citation type="submission" date="2015-01" db="EMBL/GenBank/DDBJ databases">
        <title>Genome of allotetraploid Gossypium barbadense reveals genomic plasticity and fiber elongation in cotton evolution.</title>
        <authorList>
            <person name="Chen X."/>
            <person name="Liu X."/>
            <person name="Zhao B."/>
            <person name="Zheng H."/>
            <person name="Hu Y."/>
            <person name="Lu G."/>
            <person name="Yang C."/>
            <person name="Chen J."/>
            <person name="Shan C."/>
            <person name="Zhang L."/>
            <person name="Zhou Y."/>
            <person name="Wang L."/>
            <person name="Guo W."/>
            <person name="Bai Y."/>
            <person name="Ruan J."/>
            <person name="Shangguan X."/>
            <person name="Mao Y."/>
            <person name="Jiang J."/>
            <person name="Zhu Y."/>
            <person name="Lei J."/>
            <person name="Kang H."/>
            <person name="Chen S."/>
            <person name="He X."/>
            <person name="Wang R."/>
            <person name="Wang Y."/>
            <person name="Chen J."/>
            <person name="Wang L."/>
            <person name="Yu S."/>
            <person name="Wang B."/>
            <person name="Wei J."/>
            <person name="Song S."/>
            <person name="Lu X."/>
            <person name="Gao Z."/>
            <person name="Gu W."/>
            <person name="Deng X."/>
            <person name="Ma D."/>
            <person name="Wang S."/>
            <person name="Liang W."/>
            <person name="Fang L."/>
            <person name="Cai C."/>
            <person name="Zhu X."/>
            <person name="Zhou B."/>
            <person name="Zhang Y."/>
            <person name="Chen Z."/>
            <person name="Xu S."/>
            <person name="Zhu R."/>
            <person name="Wang S."/>
            <person name="Zhang T."/>
            <person name="Zhao G."/>
        </authorList>
    </citation>
    <scope>NUCLEOTIDE SEQUENCE [LARGE SCALE GENOMIC DNA]</scope>
    <source>
        <strain evidence="3">cv. Xinhai21</strain>
        <tissue evidence="2">Leaf</tissue>
    </source>
</reference>
<evidence type="ECO:0000313" key="2">
    <source>
        <dbReference type="EMBL" id="PPR98094.1"/>
    </source>
</evidence>
<keyword evidence="1" id="KW-0472">Membrane</keyword>
<name>A0A2P5X418_GOSBA</name>
<evidence type="ECO:0000313" key="3">
    <source>
        <dbReference type="Proteomes" id="UP000239757"/>
    </source>
</evidence>
<organism evidence="2 3">
    <name type="scientific">Gossypium barbadense</name>
    <name type="common">Sea Island cotton</name>
    <name type="synonym">Hibiscus barbadensis</name>
    <dbReference type="NCBI Taxonomy" id="3634"/>
    <lineage>
        <taxon>Eukaryota</taxon>
        <taxon>Viridiplantae</taxon>
        <taxon>Streptophyta</taxon>
        <taxon>Embryophyta</taxon>
        <taxon>Tracheophyta</taxon>
        <taxon>Spermatophyta</taxon>
        <taxon>Magnoliopsida</taxon>
        <taxon>eudicotyledons</taxon>
        <taxon>Gunneridae</taxon>
        <taxon>Pentapetalae</taxon>
        <taxon>rosids</taxon>
        <taxon>malvids</taxon>
        <taxon>Malvales</taxon>
        <taxon>Malvaceae</taxon>
        <taxon>Malvoideae</taxon>
        <taxon>Gossypium</taxon>
    </lineage>
</organism>
<dbReference type="AlphaFoldDB" id="A0A2P5X418"/>
<protein>
    <submittedName>
        <fullName evidence="2">Uncharacterized protein</fullName>
    </submittedName>
</protein>
<proteinExistence type="predicted"/>
<keyword evidence="1" id="KW-1133">Transmembrane helix</keyword>
<accession>A0A2P5X418</accession>
<sequence length="143" mass="15756">MAHLSSNDKGIETVWVNAAAARMRAIFCNAFEVVVQYELIMKPPNIKMKVSHIGGTRPVHMKSKILSLHFAIANDSGHVKSLAETIIGIVRMGMAPSLADLRRQYPLRLLAVAAMLTLLTGIILLNSLFNVHIASEINRNEIN</sequence>
<keyword evidence="1" id="KW-0812">Transmembrane</keyword>
<dbReference type="Proteomes" id="UP000239757">
    <property type="component" value="Unassembled WGS sequence"/>
</dbReference>
<gene>
    <name evidence="2" type="ORF">GOBAR_AA22582</name>
</gene>
<feature type="transmembrane region" description="Helical" evidence="1">
    <location>
        <begin position="109"/>
        <end position="129"/>
    </location>
</feature>
<evidence type="ECO:0000256" key="1">
    <source>
        <dbReference type="SAM" id="Phobius"/>
    </source>
</evidence>